<dbReference type="GO" id="GO:0008270">
    <property type="term" value="F:zinc ion binding"/>
    <property type="evidence" value="ECO:0007669"/>
    <property type="project" value="UniProtKB-UniRule"/>
</dbReference>
<dbReference type="PANTHER" id="PTHR46018:SF2">
    <property type="entry name" value="ZINC PHOSPHODIESTERASE ELAC PROTEIN 1"/>
    <property type="match status" value="1"/>
</dbReference>
<feature type="active site" description="Proton acceptor" evidence="8">
    <location>
        <position position="67"/>
    </location>
</feature>
<feature type="binding site" evidence="8">
    <location>
        <position position="68"/>
    </location>
    <ligand>
        <name>Zn(2+)</name>
        <dbReference type="ChEBI" id="CHEBI:29105"/>
        <label>2</label>
        <note>catalytic</note>
    </ligand>
</feature>
<comment type="catalytic activity">
    <reaction evidence="8">
        <text>Endonucleolytic cleavage of RNA, removing extra 3' nucleotides from tRNA precursor, generating 3' termini of tRNAs. A 3'-hydroxy group is left at the tRNA terminus and a 5'-phosphoryl group is left at the trailer molecule.</text>
        <dbReference type="EC" id="3.1.26.11"/>
    </reaction>
</comment>
<name>A0A940IF87_9BACT</name>
<dbReference type="InterPro" id="IPR013471">
    <property type="entry name" value="RNase_Z/BN"/>
</dbReference>
<dbReference type="Gene3D" id="3.60.15.10">
    <property type="entry name" value="Ribonuclease Z/Hydroxyacylglutathione hydrolase-like"/>
    <property type="match status" value="1"/>
</dbReference>
<dbReference type="InterPro" id="IPR036866">
    <property type="entry name" value="RibonucZ/Hydroxyglut_hydro"/>
</dbReference>
<keyword evidence="7 8" id="KW-0862">Zinc</keyword>
<feature type="binding site" evidence="8">
    <location>
        <position position="63"/>
    </location>
    <ligand>
        <name>Zn(2+)</name>
        <dbReference type="ChEBI" id="CHEBI:29105"/>
        <label>1</label>
        <note>catalytic</note>
    </ligand>
</feature>
<reference evidence="10" key="2">
    <citation type="journal article" date="2021" name="PeerJ">
        <title>Extensive microbial diversity within the chicken gut microbiome revealed by metagenomics and culture.</title>
        <authorList>
            <person name="Gilroy R."/>
            <person name="Ravi A."/>
            <person name="Getino M."/>
            <person name="Pursley I."/>
            <person name="Horton D.L."/>
            <person name="Alikhan N.F."/>
            <person name="Baker D."/>
            <person name="Gharbi K."/>
            <person name="Hall N."/>
            <person name="Watson M."/>
            <person name="Adriaenssens E.M."/>
            <person name="Foster-Nyarko E."/>
            <person name="Jarju S."/>
            <person name="Secka A."/>
            <person name="Antonio M."/>
            <person name="Oren A."/>
            <person name="Chaudhuri R.R."/>
            <person name="La Ragione R."/>
            <person name="Hildebrand F."/>
            <person name="Pallen M.J."/>
        </authorList>
    </citation>
    <scope>NUCLEOTIDE SEQUENCE</scope>
    <source>
        <strain evidence="10">3924</strain>
    </source>
</reference>
<dbReference type="Proteomes" id="UP000712007">
    <property type="component" value="Unassembled WGS sequence"/>
</dbReference>
<dbReference type="SUPFAM" id="SSF56281">
    <property type="entry name" value="Metallo-hydrolase/oxidoreductase"/>
    <property type="match status" value="1"/>
</dbReference>
<evidence type="ECO:0000256" key="3">
    <source>
        <dbReference type="ARBA" id="ARBA00022722"/>
    </source>
</evidence>
<reference evidence="10" key="1">
    <citation type="submission" date="2020-10" db="EMBL/GenBank/DDBJ databases">
        <authorList>
            <person name="Gilroy R."/>
        </authorList>
    </citation>
    <scope>NUCLEOTIDE SEQUENCE</scope>
    <source>
        <strain evidence="10">3924</strain>
    </source>
</reference>
<evidence type="ECO:0000256" key="8">
    <source>
        <dbReference type="HAMAP-Rule" id="MF_01818"/>
    </source>
</evidence>
<evidence type="ECO:0000256" key="1">
    <source>
        <dbReference type="ARBA" id="ARBA00011738"/>
    </source>
</evidence>
<dbReference type="InterPro" id="IPR001279">
    <property type="entry name" value="Metallo-B-lactamas"/>
</dbReference>
<keyword evidence="5 8" id="KW-0255">Endonuclease</keyword>
<dbReference type="AlphaFoldDB" id="A0A940IF87"/>
<organism evidence="10 11">
    <name type="scientific">Candidatus Aphodosoma intestinipullorum</name>
    <dbReference type="NCBI Taxonomy" id="2840674"/>
    <lineage>
        <taxon>Bacteria</taxon>
        <taxon>Pseudomonadati</taxon>
        <taxon>Bacteroidota</taxon>
        <taxon>Bacteroidia</taxon>
        <taxon>Bacteroidales</taxon>
        <taxon>Candidatus Aphodosoma</taxon>
    </lineage>
</organism>
<keyword evidence="6 8" id="KW-0378">Hydrolase</keyword>
<evidence type="ECO:0000256" key="2">
    <source>
        <dbReference type="ARBA" id="ARBA00022694"/>
    </source>
</evidence>
<dbReference type="GO" id="GO:0042781">
    <property type="term" value="F:3'-tRNA processing endoribonuclease activity"/>
    <property type="evidence" value="ECO:0007669"/>
    <property type="project" value="UniProtKB-UniRule"/>
</dbReference>
<dbReference type="EMBL" id="JADIMV010000119">
    <property type="protein sequence ID" value="MBO8440371.1"/>
    <property type="molecule type" value="Genomic_DNA"/>
</dbReference>
<dbReference type="CDD" id="cd07717">
    <property type="entry name" value="RNaseZ_ZiPD-like_MBL-fold"/>
    <property type="match status" value="1"/>
</dbReference>
<comment type="subunit">
    <text evidence="1 8">Homodimer.</text>
</comment>
<feature type="binding site" evidence="8">
    <location>
        <position position="213"/>
    </location>
    <ligand>
        <name>Zn(2+)</name>
        <dbReference type="ChEBI" id="CHEBI:29105"/>
        <label>1</label>
        <note>catalytic</note>
    </ligand>
</feature>
<protein>
    <recommendedName>
        <fullName evidence="8">Ribonuclease Z</fullName>
        <shortName evidence="8">RNase Z</shortName>
        <ecNumber evidence="8">3.1.26.11</ecNumber>
    </recommendedName>
    <alternativeName>
        <fullName evidence="8">tRNA 3 endonuclease</fullName>
    </alternativeName>
    <alternativeName>
        <fullName evidence="8">tRNase Z</fullName>
    </alternativeName>
</protein>
<comment type="function">
    <text evidence="8">Zinc phosphodiesterase, which displays some tRNA 3'-processing endonuclease activity. Probably involved in tRNA maturation, by removing a 3'-trailer from precursor tRNA.</text>
</comment>
<evidence type="ECO:0000313" key="10">
    <source>
        <dbReference type="EMBL" id="MBO8440371.1"/>
    </source>
</evidence>
<evidence type="ECO:0000256" key="6">
    <source>
        <dbReference type="ARBA" id="ARBA00022801"/>
    </source>
</evidence>
<dbReference type="HAMAP" id="MF_01818">
    <property type="entry name" value="RNase_Z_BN"/>
    <property type="match status" value="1"/>
</dbReference>
<comment type="caution">
    <text evidence="10">The sequence shown here is derived from an EMBL/GenBank/DDBJ whole genome shotgun (WGS) entry which is preliminary data.</text>
</comment>
<feature type="domain" description="Metallo-beta-lactamase" evidence="9">
    <location>
        <begin position="204"/>
        <end position="272"/>
    </location>
</feature>
<comment type="similarity">
    <text evidence="8">Belongs to the RNase Z family.</text>
</comment>
<evidence type="ECO:0000259" key="9">
    <source>
        <dbReference type="Pfam" id="PF12706"/>
    </source>
</evidence>
<feature type="binding site" evidence="8">
    <location>
        <position position="67"/>
    </location>
    <ligand>
        <name>Zn(2+)</name>
        <dbReference type="ChEBI" id="CHEBI:29105"/>
        <label>2</label>
        <note>catalytic</note>
    </ligand>
</feature>
<gene>
    <name evidence="8" type="primary">rnz</name>
    <name evidence="10" type="ORF">IAC51_06950</name>
</gene>
<evidence type="ECO:0000313" key="11">
    <source>
        <dbReference type="Proteomes" id="UP000712007"/>
    </source>
</evidence>
<dbReference type="Pfam" id="PF23023">
    <property type="entry name" value="Anti-Pycsar_Apyc1"/>
    <property type="match status" value="1"/>
</dbReference>
<feature type="binding site" evidence="8">
    <location>
        <position position="143"/>
    </location>
    <ligand>
        <name>Zn(2+)</name>
        <dbReference type="ChEBI" id="CHEBI:29105"/>
        <label>1</label>
        <note>catalytic</note>
    </ligand>
</feature>
<sequence>MEQMKLTVLGCGSALPLTGFGHSSQVLEFRNKQFMIDCGEGTQARAVRYHLKTARLNHIFISHLHGDHCFGLVGLVSTLGMLGRTADIEVHAHPDLERLYAPLIGHFCSDFPFAVRFHPFSPHRSEVIYEDRSVRVTTIPLKHRVPSSGFLFEEKEGERHIVRKMTDAYSVPVSFMKDLKAGADFVTEDGEVVPNARLTLPPTPPKRYAYCSDTAYNEKIIPLIEGVDCLYHEATFLTEDKARMAATLHSSAAQAATIAAKAGVKRLIIGHYSARHNGDIAPFLEEAQSVFANTCAAKDGDVFFF</sequence>
<evidence type="ECO:0000256" key="5">
    <source>
        <dbReference type="ARBA" id="ARBA00022759"/>
    </source>
</evidence>
<accession>A0A940IF87</accession>
<dbReference type="PANTHER" id="PTHR46018">
    <property type="entry name" value="ZINC PHOSPHODIESTERASE ELAC PROTEIN 1"/>
    <property type="match status" value="1"/>
</dbReference>
<dbReference type="Pfam" id="PF12706">
    <property type="entry name" value="Lactamase_B_2"/>
    <property type="match status" value="1"/>
</dbReference>
<keyword evidence="3 8" id="KW-0540">Nuclease</keyword>
<feature type="binding site" evidence="8">
    <location>
        <position position="65"/>
    </location>
    <ligand>
        <name>Zn(2+)</name>
        <dbReference type="ChEBI" id="CHEBI:29105"/>
        <label>1</label>
        <note>catalytic</note>
    </ligand>
</feature>
<keyword evidence="2 8" id="KW-0819">tRNA processing</keyword>
<evidence type="ECO:0000256" key="7">
    <source>
        <dbReference type="ARBA" id="ARBA00022833"/>
    </source>
</evidence>
<proteinExistence type="inferred from homology"/>
<dbReference type="NCBIfam" id="NF000801">
    <property type="entry name" value="PRK00055.1-3"/>
    <property type="match status" value="1"/>
</dbReference>
<dbReference type="EC" id="3.1.26.11" evidence="8"/>
<evidence type="ECO:0000256" key="4">
    <source>
        <dbReference type="ARBA" id="ARBA00022723"/>
    </source>
</evidence>
<feature type="binding site" evidence="8">
    <location>
        <position position="271"/>
    </location>
    <ligand>
        <name>Zn(2+)</name>
        <dbReference type="ChEBI" id="CHEBI:29105"/>
        <label>2</label>
        <note>catalytic</note>
    </ligand>
</feature>
<comment type="cofactor">
    <cofactor evidence="8">
        <name>Zn(2+)</name>
        <dbReference type="ChEBI" id="CHEBI:29105"/>
    </cofactor>
    <text evidence="8">Binds 2 Zn(2+) ions.</text>
</comment>
<feature type="binding site" evidence="8">
    <location>
        <position position="213"/>
    </location>
    <ligand>
        <name>Zn(2+)</name>
        <dbReference type="ChEBI" id="CHEBI:29105"/>
        <label>2</label>
        <note>catalytic</note>
    </ligand>
</feature>
<keyword evidence="4 8" id="KW-0479">Metal-binding</keyword>